<evidence type="ECO:0000256" key="4">
    <source>
        <dbReference type="SAM" id="MobiDB-lite"/>
    </source>
</evidence>
<dbReference type="InterPro" id="IPR039639">
    <property type="entry name" value="IDA-like"/>
</dbReference>
<evidence type="ECO:0000256" key="1">
    <source>
        <dbReference type="ARBA" id="ARBA00004239"/>
    </source>
</evidence>
<organism evidence="5 6">
    <name type="scientific">Lupinus luteus</name>
    <name type="common">European yellow lupine</name>
    <dbReference type="NCBI Taxonomy" id="3873"/>
    <lineage>
        <taxon>Eukaryota</taxon>
        <taxon>Viridiplantae</taxon>
        <taxon>Streptophyta</taxon>
        <taxon>Embryophyta</taxon>
        <taxon>Tracheophyta</taxon>
        <taxon>Spermatophyta</taxon>
        <taxon>Magnoliopsida</taxon>
        <taxon>eudicotyledons</taxon>
        <taxon>Gunneridae</taxon>
        <taxon>Pentapetalae</taxon>
        <taxon>rosids</taxon>
        <taxon>fabids</taxon>
        <taxon>Fabales</taxon>
        <taxon>Fabaceae</taxon>
        <taxon>Papilionoideae</taxon>
        <taxon>50 kb inversion clade</taxon>
        <taxon>genistoids sensu lato</taxon>
        <taxon>core genistoids</taxon>
        <taxon>Genisteae</taxon>
        <taxon>Lupinus</taxon>
    </lineage>
</organism>
<evidence type="ECO:0000256" key="3">
    <source>
        <dbReference type="ARBA" id="ARBA00022729"/>
    </source>
</evidence>
<dbReference type="EMBL" id="CAXHTB010000011">
    <property type="protein sequence ID" value="CAL0315299.1"/>
    <property type="molecule type" value="Genomic_DNA"/>
</dbReference>
<protein>
    <submittedName>
        <fullName evidence="5">Uncharacterized protein</fullName>
    </submittedName>
</protein>
<keyword evidence="2" id="KW-0964">Secreted</keyword>
<dbReference type="Proteomes" id="UP001497480">
    <property type="component" value="Unassembled WGS sequence"/>
</dbReference>
<dbReference type="GO" id="GO:0005576">
    <property type="term" value="C:extracellular region"/>
    <property type="evidence" value="ECO:0007669"/>
    <property type="project" value="UniProtKB-SubCell"/>
</dbReference>
<keyword evidence="6" id="KW-1185">Reference proteome</keyword>
<accession>A0AAV1X1Y6</accession>
<feature type="compositionally biased region" description="Polar residues" evidence="4">
    <location>
        <begin position="85"/>
        <end position="96"/>
    </location>
</feature>
<gene>
    <name evidence="5" type="ORF">LLUT_LOCUS16359</name>
</gene>
<evidence type="ECO:0000313" key="6">
    <source>
        <dbReference type="Proteomes" id="UP001497480"/>
    </source>
</evidence>
<dbReference type="AlphaFoldDB" id="A0AAV1X1Y6"/>
<dbReference type="PANTHER" id="PTHR33599">
    <property type="entry name" value="PROTEIN IDA-LIKE 5"/>
    <property type="match status" value="1"/>
</dbReference>
<comment type="subcellular location">
    <subcellularLocation>
        <location evidence="1">Secreted</location>
        <location evidence="1">Extracellular space</location>
    </subcellularLocation>
</comment>
<name>A0AAV1X1Y6_LUPLU</name>
<sequence>MANSYSSKSLQLHLPCRNFSLVILLLYLLFIGSCTAIRTRETMRVNQERKELLKGKHRKPGFEYQDLVFNFFPKGSVPPSGPSKWHNSVVDSTPQN</sequence>
<comment type="caution">
    <text evidence="5">The sequence shown here is derived from an EMBL/GenBank/DDBJ whole genome shotgun (WGS) entry which is preliminary data.</text>
</comment>
<dbReference type="PANTHER" id="PTHR33599:SF20">
    <property type="entry name" value="PROTEIN IDA"/>
    <property type="match status" value="1"/>
</dbReference>
<reference evidence="5 6" key="1">
    <citation type="submission" date="2024-03" db="EMBL/GenBank/DDBJ databases">
        <authorList>
            <person name="Martinez-Hernandez J."/>
        </authorList>
    </citation>
    <scope>NUCLEOTIDE SEQUENCE [LARGE SCALE GENOMIC DNA]</scope>
</reference>
<evidence type="ECO:0000256" key="2">
    <source>
        <dbReference type="ARBA" id="ARBA00022525"/>
    </source>
</evidence>
<dbReference type="GO" id="GO:0010227">
    <property type="term" value="P:floral organ abscission"/>
    <property type="evidence" value="ECO:0007669"/>
    <property type="project" value="InterPro"/>
</dbReference>
<evidence type="ECO:0000313" key="5">
    <source>
        <dbReference type="EMBL" id="CAL0315299.1"/>
    </source>
</evidence>
<keyword evidence="3" id="KW-0732">Signal</keyword>
<feature type="region of interest" description="Disordered" evidence="4">
    <location>
        <begin position="76"/>
        <end position="96"/>
    </location>
</feature>
<proteinExistence type="predicted"/>